<evidence type="ECO:0000313" key="1">
    <source>
        <dbReference type="EMBL" id="JAD99702.1"/>
    </source>
</evidence>
<protein>
    <submittedName>
        <fullName evidence="1">Uncharacterized protein</fullName>
    </submittedName>
</protein>
<sequence length="53" mass="5928">MILAKISLTRQYVISLYQAQLSTHSLLASSIPPPLKYEYLPLPSASLHLPSEF</sequence>
<reference evidence="1" key="1">
    <citation type="submission" date="2014-09" db="EMBL/GenBank/DDBJ databases">
        <authorList>
            <person name="Magalhaes I.L.F."/>
            <person name="Oliveira U."/>
            <person name="Santos F.R."/>
            <person name="Vidigal T.H.D.A."/>
            <person name="Brescovit A.D."/>
            <person name="Santos A.J."/>
        </authorList>
    </citation>
    <scope>NUCLEOTIDE SEQUENCE</scope>
    <source>
        <tissue evidence="1">Shoot tissue taken approximately 20 cm above the soil surface</tissue>
    </source>
</reference>
<dbReference type="AlphaFoldDB" id="A0A0A9EUJ7"/>
<dbReference type="EMBL" id="GBRH01198193">
    <property type="protein sequence ID" value="JAD99702.1"/>
    <property type="molecule type" value="Transcribed_RNA"/>
</dbReference>
<reference evidence="1" key="2">
    <citation type="journal article" date="2015" name="Data Brief">
        <title>Shoot transcriptome of the giant reed, Arundo donax.</title>
        <authorList>
            <person name="Barrero R.A."/>
            <person name="Guerrero F.D."/>
            <person name="Moolhuijzen P."/>
            <person name="Goolsby J.A."/>
            <person name="Tidwell J."/>
            <person name="Bellgard S.E."/>
            <person name="Bellgard M.I."/>
        </authorList>
    </citation>
    <scope>NUCLEOTIDE SEQUENCE</scope>
    <source>
        <tissue evidence="1">Shoot tissue taken approximately 20 cm above the soil surface</tissue>
    </source>
</reference>
<name>A0A0A9EUJ7_ARUDO</name>
<accession>A0A0A9EUJ7</accession>
<organism evidence="1">
    <name type="scientific">Arundo donax</name>
    <name type="common">Giant reed</name>
    <name type="synonym">Donax arundinaceus</name>
    <dbReference type="NCBI Taxonomy" id="35708"/>
    <lineage>
        <taxon>Eukaryota</taxon>
        <taxon>Viridiplantae</taxon>
        <taxon>Streptophyta</taxon>
        <taxon>Embryophyta</taxon>
        <taxon>Tracheophyta</taxon>
        <taxon>Spermatophyta</taxon>
        <taxon>Magnoliopsida</taxon>
        <taxon>Liliopsida</taxon>
        <taxon>Poales</taxon>
        <taxon>Poaceae</taxon>
        <taxon>PACMAD clade</taxon>
        <taxon>Arundinoideae</taxon>
        <taxon>Arundineae</taxon>
        <taxon>Arundo</taxon>
    </lineage>
</organism>
<proteinExistence type="predicted"/>